<evidence type="ECO:0000259" key="1">
    <source>
        <dbReference type="Pfam" id="PF24864"/>
    </source>
</evidence>
<dbReference type="InterPro" id="IPR056632">
    <property type="entry name" value="DUF7730"/>
</dbReference>
<organism evidence="2 3">
    <name type="scientific">Macrophomina phaseolina</name>
    <dbReference type="NCBI Taxonomy" id="35725"/>
    <lineage>
        <taxon>Eukaryota</taxon>
        <taxon>Fungi</taxon>
        <taxon>Dikarya</taxon>
        <taxon>Ascomycota</taxon>
        <taxon>Pezizomycotina</taxon>
        <taxon>Dothideomycetes</taxon>
        <taxon>Dothideomycetes incertae sedis</taxon>
        <taxon>Botryosphaeriales</taxon>
        <taxon>Botryosphaeriaceae</taxon>
        <taxon>Macrophomina</taxon>
    </lineage>
</organism>
<gene>
    <name evidence="2" type="ORF">B0J12DRAFT_396448</name>
</gene>
<feature type="domain" description="DUF7730" evidence="1">
    <location>
        <begin position="40"/>
        <end position="167"/>
    </location>
</feature>
<protein>
    <recommendedName>
        <fullName evidence="1">DUF7730 domain-containing protein</fullName>
    </recommendedName>
</protein>
<evidence type="ECO:0000313" key="3">
    <source>
        <dbReference type="Proteomes" id="UP000774617"/>
    </source>
</evidence>
<dbReference type="Pfam" id="PF24864">
    <property type="entry name" value="DUF7730"/>
    <property type="match status" value="1"/>
</dbReference>
<name>A0ABQ8GHY8_9PEZI</name>
<dbReference type="EMBL" id="JAGTJR010000007">
    <property type="protein sequence ID" value="KAH7056884.1"/>
    <property type="molecule type" value="Genomic_DNA"/>
</dbReference>
<dbReference type="Proteomes" id="UP000774617">
    <property type="component" value="Unassembled WGS sequence"/>
</dbReference>
<dbReference type="PANTHER" id="PTHR42085">
    <property type="entry name" value="F-BOX DOMAIN-CONTAINING PROTEIN"/>
    <property type="match status" value="1"/>
</dbReference>
<dbReference type="PANTHER" id="PTHR42085:SF1">
    <property type="entry name" value="F-BOX DOMAIN-CONTAINING PROTEIN"/>
    <property type="match status" value="1"/>
</dbReference>
<accession>A0ABQ8GHY8</accession>
<comment type="caution">
    <text evidence="2">The sequence shown here is derived from an EMBL/GenBank/DDBJ whole genome shotgun (WGS) entry which is preliminary data.</text>
</comment>
<dbReference type="InterPro" id="IPR038883">
    <property type="entry name" value="AN11006-like"/>
</dbReference>
<keyword evidence="3" id="KW-1185">Reference proteome</keyword>
<proteinExistence type="predicted"/>
<evidence type="ECO:0000313" key="2">
    <source>
        <dbReference type="EMBL" id="KAH7056884.1"/>
    </source>
</evidence>
<sequence length="448" mass="53024">MAHSDVDDLDFCDAEESDDAFSFCEVRAPLRYKVMKLRLESRLLKLPREIRNQIYHHALVEPPCYLKLHDPLCSWNPNPEDLDARLPHSILMPHDSMIQELDRPSACPCKCPRRTALNLRRACRQIYIESTPIFYENNVFCFDKPKDLSRWIRFLPPKHRSLIRHICALRDTSRGEVAPYRDIHLLTGLRTLDIDFYLSPDDFGPTRDDARANLNQLPHLRRVRIIKPFSHNFRQRQLADPAAPHLGALYYANIPVWEVHTVDKLSDPDWLTKEHERMQSVRADPTTSTARSEHFLRAHNLRRPTDPYEWRRPIRVPLKNRDDFEELLCFNVPLASAVEERLERRERRAAIKTDLMWSARLRDEYAAEARAEKRAERAGRMEEMEEKRERERKEEVVRLQPHKKWHAEVRSRKAGIAKGKGRAARLQMEDEVEWAREDWDACAREDWS</sequence>
<reference evidence="2 3" key="1">
    <citation type="journal article" date="2021" name="Nat. Commun.">
        <title>Genetic determinants of endophytism in the Arabidopsis root mycobiome.</title>
        <authorList>
            <person name="Mesny F."/>
            <person name="Miyauchi S."/>
            <person name="Thiergart T."/>
            <person name="Pickel B."/>
            <person name="Atanasova L."/>
            <person name="Karlsson M."/>
            <person name="Huettel B."/>
            <person name="Barry K.W."/>
            <person name="Haridas S."/>
            <person name="Chen C."/>
            <person name="Bauer D."/>
            <person name="Andreopoulos W."/>
            <person name="Pangilinan J."/>
            <person name="LaButti K."/>
            <person name="Riley R."/>
            <person name="Lipzen A."/>
            <person name="Clum A."/>
            <person name="Drula E."/>
            <person name="Henrissat B."/>
            <person name="Kohler A."/>
            <person name="Grigoriev I.V."/>
            <person name="Martin F.M."/>
            <person name="Hacquard S."/>
        </authorList>
    </citation>
    <scope>NUCLEOTIDE SEQUENCE [LARGE SCALE GENOMIC DNA]</scope>
    <source>
        <strain evidence="2 3">MPI-SDFR-AT-0080</strain>
    </source>
</reference>